<dbReference type="CDD" id="cd00067">
    <property type="entry name" value="GAL4"/>
    <property type="match status" value="1"/>
</dbReference>
<dbReference type="VEuPathDB" id="FungiDB:BON22_1299"/>
<dbReference type="PANTHER" id="PTHR37534:SF46">
    <property type="entry name" value="ZN(II)2CYS6 TRANSCRIPTION FACTOR (EUROFUNG)"/>
    <property type="match status" value="1"/>
</dbReference>
<evidence type="ECO:0000259" key="3">
    <source>
        <dbReference type="PROSITE" id="PS50048"/>
    </source>
</evidence>
<dbReference type="EMBL" id="LK052895">
    <property type="protein sequence ID" value="CDR42920.1"/>
    <property type="molecule type" value="Genomic_DNA"/>
</dbReference>
<accession>A0A061B0A4</accession>
<dbReference type="InterPro" id="IPR021858">
    <property type="entry name" value="Fun_TF"/>
</dbReference>
<comment type="subcellular location">
    <subcellularLocation>
        <location evidence="1">Nucleus</location>
    </subcellularLocation>
</comment>
<dbReference type="Pfam" id="PF00172">
    <property type="entry name" value="Zn_clus"/>
    <property type="match status" value="1"/>
</dbReference>
<proteinExistence type="predicted"/>
<evidence type="ECO:0000256" key="1">
    <source>
        <dbReference type="ARBA" id="ARBA00004123"/>
    </source>
</evidence>
<keyword evidence="2" id="KW-0539">Nucleus</keyword>
<dbReference type="GO" id="GO:0008270">
    <property type="term" value="F:zinc ion binding"/>
    <property type="evidence" value="ECO:0007669"/>
    <property type="project" value="InterPro"/>
</dbReference>
<evidence type="ECO:0000313" key="4">
    <source>
        <dbReference type="EMBL" id="CDR42920.1"/>
    </source>
</evidence>
<sequence>MADPSQPKTVTYHTYQHILNLEPGTSGVQSLRQRRERRKFTRSHNGCFGCKKKRKKCDERRPICSACLKRKLECVWPGDVSGHTETDEEGQERLNTGVQGLLGISSQEVDSSDNLNADPIPDINNFAIDPLLYQILHLQSVLENEAVDQFEERSPSNVRSSVSGISEVTFEFNIPGVILNSEESRCYDAFVGMFLPTIAPGHCDPQFQPRKMLLPYAAISETVREIFLACGAAQIAYNEDEFINKSYQRYVKCVNLLLSDIKNSTEGCEDHLFICVQLLQTLCLRDKSLGLNATKSAGHIAAAYEIIKKRFIKNVTASISHSFRLSSLDRILTEHFIFNFPITLILCRHDKLSKVPSPFQFFEQFCSMLSRSTFSDPREEWKDHPILGVSLRAHEICAKTTWLFRTKTLPLTPEDTLRAFNLREQTNAELDRLCALIELESLTALQKESIAYARSKLYAASITLVKLMNPAVVIDDESIQMNVGLLVSELKYVRELNNDHLFSIWALLIGGSAAIRKKHRDVIQDGFEQISRLIRSSLAQKVMRYLSIVWEEDQNVGLMFLFDTKVLDMICT</sequence>
<dbReference type="GO" id="GO:0005634">
    <property type="term" value="C:nucleus"/>
    <property type="evidence" value="ECO:0007669"/>
    <property type="project" value="UniProtKB-SubCell"/>
</dbReference>
<name>A0A061B0A4_CYBFA</name>
<reference evidence="4" key="1">
    <citation type="journal article" date="2014" name="Genome Announc.">
        <title>Genome sequence of the yeast Cyberlindnera fabianii (Hansenula fabianii).</title>
        <authorList>
            <person name="Freel K.C."/>
            <person name="Sarilar V."/>
            <person name="Neuveglise C."/>
            <person name="Devillers H."/>
            <person name="Friedrich A."/>
            <person name="Schacherer J."/>
        </authorList>
    </citation>
    <scope>NUCLEOTIDE SEQUENCE</scope>
    <source>
        <strain evidence="4">YJS4271</strain>
    </source>
</reference>
<dbReference type="SMART" id="SM00066">
    <property type="entry name" value="GAL4"/>
    <property type="match status" value="1"/>
</dbReference>
<dbReference type="PROSITE" id="PS00463">
    <property type="entry name" value="ZN2_CY6_FUNGAL_1"/>
    <property type="match status" value="1"/>
</dbReference>
<protein>
    <submittedName>
        <fullName evidence="4">CYFA0S10e03840g1_1</fullName>
    </submittedName>
</protein>
<dbReference type="Gene3D" id="4.10.240.10">
    <property type="entry name" value="Zn(2)-C6 fungal-type DNA-binding domain"/>
    <property type="match status" value="1"/>
</dbReference>
<dbReference type="OrthoDB" id="3598904at2759"/>
<dbReference type="InterPro" id="IPR036864">
    <property type="entry name" value="Zn2-C6_fun-type_DNA-bd_sf"/>
</dbReference>
<dbReference type="PROSITE" id="PS50048">
    <property type="entry name" value="ZN2_CY6_FUNGAL_2"/>
    <property type="match status" value="1"/>
</dbReference>
<dbReference type="InterPro" id="IPR001138">
    <property type="entry name" value="Zn2Cys6_DnaBD"/>
</dbReference>
<gene>
    <name evidence="4" type="ORF">CYFA0S_10e03840g</name>
</gene>
<dbReference type="PANTHER" id="PTHR37534">
    <property type="entry name" value="TRANSCRIPTIONAL ACTIVATOR PROTEIN UGA3"/>
    <property type="match status" value="1"/>
</dbReference>
<evidence type="ECO:0000256" key="2">
    <source>
        <dbReference type="ARBA" id="ARBA00023242"/>
    </source>
</evidence>
<feature type="domain" description="Zn(2)-C6 fungal-type" evidence="3">
    <location>
        <begin position="46"/>
        <end position="76"/>
    </location>
</feature>
<dbReference type="PhylomeDB" id="A0A061B0A4"/>
<dbReference type="AlphaFoldDB" id="A0A061B0A4"/>
<dbReference type="GO" id="GO:0000981">
    <property type="term" value="F:DNA-binding transcription factor activity, RNA polymerase II-specific"/>
    <property type="evidence" value="ECO:0007669"/>
    <property type="project" value="InterPro"/>
</dbReference>
<dbReference type="Pfam" id="PF11951">
    <property type="entry name" value="Fungal_trans_2"/>
    <property type="match status" value="1"/>
</dbReference>
<organism evidence="4">
    <name type="scientific">Cyberlindnera fabianii</name>
    <name type="common">Yeast</name>
    <name type="synonym">Hansenula fabianii</name>
    <dbReference type="NCBI Taxonomy" id="36022"/>
    <lineage>
        <taxon>Eukaryota</taxon>
        <taxon>Fungi</taxon>
        <taxon>Dikarya</taxon>
        <taxon>Ascomycota</taxon>
        <taxon>Saccharomycotina</taxon>
        <taxon>Saccharomycetes</taxon>
        <taxon>Phaffomycetales</taxon>
        <taxon>Phaffomycetaceae</taxon>
        <taxon>Cyberlindnera</taxon>
    </lineage>
</organism>
<dbReference type="SUPFAM" id="SSF57701">
    <property type="entry name" value="Zn2/Cys6 DNA-binding domain"/>
    <property type="match status" value="1"/>
</dbReference>